<dbReference type="SUPFAM" id="SSF51735">
    <property type="entry name" value="NAD(P)-binding Rossmann-fold domains"/>
    <property type="match status" value="1"/>
</dbReference>
<evidence type="ECO:0000256" key="3">
    <source>
        <dbReference type="RuleBase" id="RU000363"/>
    </source>
</evidence>
<protein>
    <submittedName>
        <fullName evidence="5">SDR family NAD(P)-dependent oxidoreductase</fullName>
    </submittedName>
</protein>
<feature type="domain" description="Ketoreductase" evidence="4">
    <location>
        <begin position="13"/>
        <end position="189"/>
    </location>
</feature>
<keyword evidence="2" id="KW-0560">Oxidoreductase</keyword>
<sequence length="310" mass="32610">MSDQTSERRFDDRVVVITGGARGLGWAYAELLASLGAKVVVNDNGSALSGSGSDAGPAEEAAQALRAMGAEAVASTDSVATPEGGKAIIETALDAFGRIDVLIHNAGNNRFAALAETSYEDFRAVLDVHLLGAFHVVRPAFERMVKQGYGRVVLTGSIGGLYTMPGTVNYAMSKSGMIGLNNAIAVEGKEFGVKSNLILPGAMTRMAEGLDTSQYPPMGPELVAPVVGFLAHESCPVSGEMYVSVAGRIARAFITETEGVHRPFWTIDEVASQLKAIRDDSRQWTFHPAEDGFAQHLGRSFAMASGQGAG</sequence>
<dbReference type="InterPro" id="IPR020904">
    <property type="entry name" value="Sc_DH/Rdtase_CS"/>
</dbReference>
<dbReference type="InterPro" id="IPR036291">
    <property type="entry name" value="NAD(P)-bd_dom_sf"/>
</dbReference>
<dbReference type="Gene3D" id="3.40.50.720">
    <property type="entry name" value="NAD(P)-binding Rossmann-like Domain"/>
    <property type="match status" value="1"/>
</dbReference>
<comment type="similarity">
    <text evidence="1 3">Belongs to the short-chain dehydrogenases/reductases (SDR) family.</text>
</comment>
<dbReference type="PRINTS" id="PR00081">
    <property type="entry name" value="GDHRDH"/>
</dbReference>
<evidence type="ECO:0000259" key="4">
    <source>
        <dbReference type="SMART" id="SM00822"/>
    </source>
</evidence>
<reference evidence="5" key="1">
    <citation type="submission" date="2022-03" db="EMBL/GenBank/DDBJ databases">
        <title>Identification of a novel bacterium isolated from mangrove sediments.</title>
        <authorList>
            <person name="Pan X."/>
        </authorList>
    </citation>
    <scope>NUCLEOTIDE SEQUENCE</scope>
    <source>
        <strain evidence="5">B2580</strain>
    </source>
</reference>
<dbReference type="PANTHER" id="PTHR45024:SF2">
    <property type="entry name" value="SCP2 DOMAIN-CONTAINING PROTEIN"/>
    <property type="match status" value="1"/>
</dbReference>
<dbReference type="SMART" id="SM00822">
    <property type="entry name" value="PKS_KR"/>
    <property type="match status" value="1"/>
</dbReference>
<dbReference type="PANTHER" id="PTHR45024">
    <property type="entry name" value="DEHYDROGENASES, SHORT CHAIN"/>
    <property type="match status" value="1"/>
</dbReference>
<dbReference type="PROSITE" id="PS00061">
    <property type="entry name" value="ADH_SHORT"/>
    <property type="match status" value="1"/>
</dbReference>
<proteinExistence type="inferred from homology"/>
<evidence type="ECO:0000256" key="2">
    <source>
        <dbReference type="ARBA" id="ARBA00023002"/>
    </source>
</evidence>
<organism evidence="5 6">
    <name type="scientific">Novosphingobium album</name>
    <name type="common">ex Hu et al. 2023</name>
    <dbReference type="NCBI Taxonomy" id="2930093"/>
    <lineage>
        <taxon>Bacteria</taxon>
        <taxon>Pseudomonadati</taxon>
        <taxon>Pseudomonadota</taxon>
        <taxon>Alphaproteobacteria</taxon>
        <taxon>Sphingomonadales</taxon>
        <taxon>Sphingomonadaceae</taxon>
        <taxon>Novosphingobium</taxon>
    </lineage>
</organism>
<evidence type="ECO:0000313" key="6">
    <source>
        <dbReference type="Proteomes" id="UP001162880"/>
    </source>
</evidence>
<dbReference type="Proteomes" id="UP001162880">
    <property type="component" value="Unassembled WGS sequence"/>
</dbReference>
<dbReference type="InterPro" id="IPR051687">
    <property type="entry name" value="Peroxisomal_Beta-Oxidation"/>
</dbReference>
<dbReference type="RefSeq" id="WP_243993408.1">
    <property type="nucleotide sequence ID" value="NZ_JALHLE010000013.1"/>
</dbReference>
<dbReference type="EMBL" id="JALHLE010000013">
    <property type="protein sequence ID" value="MCJ2178919.1"/>
    <property type="molecule type" value="Genomic_DNA"/>
</dbReference>
<dbReference type="InterPro" id="IPR057326">
    <property type="entry name" value="KR_dom"/>
</dbReference>
<name>A0ABT0B286_9SPHN</name>
<dbReference type="InterPro" id="IPR002347">
    <property type="entry name" value="SDR_fam"/>
</dbReference>
<evidence type="ECO:0000313" key="5">
    <source>
        <dbReference type="EMBL" id="MCJ2178919.1"/>
    </source>
</evidence>
<dbReference type="PRINTS" id="PR00080">
    <property type="entry name" value="SDRFAMILY"/>
</dbReference>
<gene>
    <name evidence="5" type="ORF">MTR64_10115</name>
</gene>
<dbReference type="Pfam" id="PF00106">
    <property type="entry name" value="adh_short"/>
    <property type="match status" value="1"/>
</dbReference>
<accession>A0ABT0B286</accession>
<comment type="caution">
    <text evidence="5">The sequence shown here is derived from an EMBL/GenBank/DDBJ whole genome shotgun (WGS) entry which is preliminary data.</text>
</comment>
<evidence type="ECO:0000256" key="1">
    <source>
        <dbReference type="ARBA" id="ARBA00006484"/>
    </source>
</evidence>
<keyword evidence="6" id="KW-1185">Reference proteome</keyword>